<dbReference type="EMBL" id="BTRK01000003">
    <property type="protein sequence ID" value="GMR43997.1"/>
    <property type="molecule type" value="Genomic_DNA"/>
</dbReference>
<dbReference type="Proteomes" id="UP001328107">
    <property type="component" value="Unassembled WGS sequence"/>
</dbReference>
<comment type="caution">
    <text evidence="1">The sequence shown here is derived from an EMBL/GenBank/DDBJ whole genome shotgun (WGS) entry which is preliminary data.</text>
</comment>
<proteinExistence type="predicted"/>
<reference evidence="2" key="1">
    <citation type="submission" date="2022-10" db="EMBL/GenBank/DDBJ databases">
        <title>Genome assembly of Pristionchus species.</title>
        <authorList>
            <person name="Yoshida K."/>
            <person name="Sommer R.J."/>
        </authorList>
    </citation>
    <scope>NUCLEOTIDE SEQUENCE [LARGE SCALE GENOMIC DNA]</scope>
    <source>
        <strain evidence="2">RS5460</strain>
    </source>
</reference>
<evidence type="ECO:0000313" key="1">
    <source>
        <dbReference type="EMBL" id="GMR43997.1"/>
    </source>
</evidence>
<accession>A0AAN5CGU3</accession>
<feature type="non-terminal residue" evidence="1">
    <location>
        <position position="1"/>
    </location>
</feature>
<feature type="non-terminal residue" evidence="1">
    <location>
        <position position="70"/>
    </location>
</feature>
<protein>
    <submittedName>
        <fullName evidence="1">Uncharacterized protein</fullName>
    </submittedName>
</protein>
<evidence type="ECO:0000313" key="2">
    <source>
        <dbReference type="Proteomes" id="UP001328107"/>
    </source>
</evidence>
<sequence length="70" mass="8500">IITLFYFSYLYQLGRIATTKHQRKFNRKLYAKVWYDLAQVRIPQLQVSMPGFFKTMDGRYFRRNEDGVTI</sequence>
<gene>
    <name evidence="1" type="ORF">PMAYCL1PPCAC_14192</name>
</gene>
<dbReference type="AlphaFoldDB" id="A0AAN5CGU3"/>
<keyword evidence="2" id="KW-1185">Reference proteome</keyword>
<name>A0AAN5CGU3_9BILA</name>
<organism evidence="1 2">
    <name type="scientific">Pristionchus mayeri</name>
    <dbReference type="NCBI Taxonomy" id="1317129"/>
    <lineage>
        <taxon>Eukaryota</taxon>
        <taxon>Metazoa</taxon>
        <taxon>Ecdysozoa</taxon>
        <taxon>Nematoda</taxon>
        <taxon>Chromadorea</taxon>
        <taxon>Rhabditida</taxon>
        <taxon>Rhabditina</taxon>
        <taxon>Diplogasteromorpha</taxon>
        <taxon>Diplogasteroidea</taxon>
        <taxon>Neodiplogasteridae</taxon>
        <taxon>Pristionchus</taxon>
    </lineage>
</organism>